<dbReference type="InterPro" id="IPR011124">
    <property type="entry name" value="Znf_CW"/>
</dbReference>
<keyword evidence="1" id="KW-0479">Metal-binding</keyword>
<dbReference type="PANTHER" id="PTHR15999:SF2">
    <property type="entry name" value="ZINC FINGER CW-TYPE PWWP DOMAIN PROTEIN 1"/>
    <property type="match status" value="1"/>
</dbReference>
<accession>A0AAD7YMR8</accession>
<dbReference type="PROSITE" id="PS51050">
    <property type="entry name" value="ZF_CW"/>
    <property type="match status" value="1"/>
</dbReference>
<feature type="domain" description="PWWP" evidence="5">
    <location>
        <begin position="151"/>
        <end position="217"/>
    </location>
</feature>
<dbReference type="SUPFAM" id="SSF63748">
    <property type="entry name" value="Tudor/PWWP/MBT"/>
    <property type="match status" value="1"/>
</dbReference>
<feature type="domain" description="CW-type" evidence="6">
    <location>
        <begin position="85"/>
        <end position="137"/>
    </location>
</feature>
<keyword evidence="8" id="KW-1185">Reference proteome</keyword>
<dbReference type="Gene3D" id="2.30.30.140">
    <property type="match status" value="1"/>
</dbReference>
<dbReference type="Proteomes" id="UP001231518">
    <property type="component" value="Chromosome 15"/>
</dbReference>
<dbReference type="GO" id="GO:0008270">
    <property type="term" value="F:zinc ion binding"/>
    <property type="evidence" value="ECO:0007669"/>
    <property type="project" value="UniProtKB-KW"/>
</dbReference>
<feature type="region of interest" description="Disordered" evidence="4">
    <location>
        <begin position="353"/>
        <end position="405"/>
    </location>
</feature>
<keyword evidence="3" id="KW-0862">Zinc</keyword>
<evidence type="ECO:0000313" key="8">
    <source>
        <dbReference type="Proteomes" id="UP001231518"/>
    </source>
</evidence>
<protein>
    <recommendedName>
        <fullName evidence="9">Zinc finger CW-type PWWP domain protein 1</fullName>
    </recommendedName>
</protein>
<dbReference type="AlphaFoldDB" id="A0AAD7YMR8"/>
<evidence type="ECO:0000259" key="6">
    <source>
        <dbReference type="PROSITE" id="PS51050"/>
    </source>
</evidence>
<keyword evidence="2" id="KW-0863">Zinc-finger</keyword>
<dbReference type="GO" id="GO:0005634">
    <property type="term" value="C:nucleus"/>
    <property type="evidence" value="ECO:0007669"/>
    <property type="project" value="TreeGrafter"/>
</dbReference>
<dbReference type="PANTHER" id="PTHR15999">
    <property type="entry name" value="ZINC FINGER CW-TYPE PWWP DOMAIN PROTEIN 1"/>
    <property type="match status" value="1"/>
</dbReference>
<dbReference type="EMBL" id="JARGEI010000012">
    <property type="protein sequence ID" value="KAJ8722557.1"/>
    <property type="molecule type" value="Genomic_DNA"/>
</dbReference>
<dbReference type="SMART" id="SM00293">
    <property type="entry name" value="PWWP"/>
    <property type="match status" value="1"/>
</dbReference>
<evidence type="ECO:0000256" key="3">
    <source>
        <dbReference type="ARBA" id="ARBA00022833"/>
    </source>
</evidence>
<evidence type="ECO:0000313" key="7">
    <source>
        <dbReference type="EMBL" id="KAJ8722557.1"/>
    </source>
</evidence>
<feature type="compositionally biased region" description="Basic and acidic residues" evidence="4">
    <location>
        <begin position="1"/>
        <end position="19"/>
    </location>
</feature>
<sequence length="422" mass="48339">MKSADLPKEKASEPNEEARQPSPEIEMPPHGSKSMGQNPKKLTFAENVDFTSSQPSQRSSSYKDVLSQPPAEISHSQKLLWLQKRRTAGLWAQCDDCDRWRFLNNVLDRHELPKKWYCWMNPDKEFASCSVPEAPLRLHDEEDLIHSEYAAGSLVWARLAGWPWWPAMVDDCPDTEQYYWLDGFSDIPTHYNVVFFDNMEATRAWIAPEQLLPFSSNKDMLKRLLKNKKYNGRLRAAMAQANEAEKLPLEVRLARFSFVARHKGAIKSPKKMKRSDIEKYQKQFKRKFNIEFPIESSDSDEDFNVDSKYKENYSNVIMLGTPKGAKKGKSHVPKKLNSLQVTENKLPAENNIIVNNDSEQQNLNTETSTDKQSNSMAVQVGSTEAESIDNDTSATYVPENATQPTEMELSIRIDTPSSDFDF</sequence>
<proteinExistence type="predicted"/>
<dbReference type="PROSITE" id="PS50812">
    <property type="entry name" value="PWWP"/>
    <property type="match status" value="1"/>
</dbReference>
<gene>
    <name evidence="7" type="ORF">PYW07_003737</name>
</gene>
<evidence type="ECO:0000256" key="2">
    <source>
        <dbReference type="ARBA" id="ARBA00022771"/>
    </source>
</evidence>
<evidence type="ECO:0000256" key="1">
    <source>
        <dbReference type="ARBA" id="ARBA00022723"/>
    </source>
</evidence>
<name>A0AAD7YMR8_MYTSE</name>
<dbReference type="Pfam" id="PF07496">
    <property type="entry name" value="zf-CW"/>
    <property type="match status" value="1"/>
</dbReference>
<dbReference type="Pfam" id="PF00855">
    <property type="entry name" value="PWWP"/>
    <property type="match status" value="1"/>
</dbReference>
<dbReference type="Gene3D" id="3.30.40.100">
    <property type="match status" value="1"/>
</dbReference>
<evidence type="ECO:0000259" key="5">
    <source>
        <dbReference type="PROSITE" id="PS50812"/>
    </source>
</evidence>
<dbReference type="InterPro" id="IPR042778">
    <property type="entry name" value="ZCWPW1/ZCWPW2"/>
</dbReference>
<organism evidence="7 8">
    <name type="scientific">Mythimna separata</name>
    <name type="common">Oriental armyworm</name>
    <name type="synonym">Pseudaletia separata</name>
    <dbReference type="NCBI Taxonomy" id="271217"/>
    <lineage>
        <taxon>Eukaryota</taxon>
        <taxon>Metazoa</taxon>
        <taxon>Ecdysozoa</taxon>
        <taxon>Arthropoda</taxon>
        <taxon>Hexapoda</taxon>
        <taxon>Insecta</taxon>
        <taxon>Pterygota</taxon>
        <taxon>Neoptera</taxon>
        <taxon>Endopterygota</taxon>
        <taxon>Lepidoptera</taxon>
        <taxon>Glossata</taxon>
        <taxon>Ditrysia</taxon>
        <taxon>Noctuoidea</taxon>
        <taxon>Noctuidae</taxon>
        <taxon>Noctuinae</taxon>
        <taxon>Hadenini</taxon>
        <taxon>Mythimna</taxon>
    </lineage>
</organism>
<evidence type="ECO:0000256" key="4">
    <source>
        <dbReference type="SAM" id="MobiDB-lite"/>
    </source>
</evidence>
<reference evidence="7" key="1">
    <citation type="submission" date="2023-03" db="EMBL/GenBank/DDBJ databases">
        <title>Chromosome-level genomes of two armyworms, Mythimna separata and Mythimna loreyi, provide insights into the biosynthesis and reception of sex pheromones.</title>
        <authorList>
            <person name="Zhao H."/>
        </authorList>
    </citation>
    <scope>NUCLEOTIDE SEQUENCE</scope>
    <source>
        <strain evidence="7">BeijingLab</strain>
        <tissue evidence="7">Pupa</tissue>
    </source>
</reference>
<dbReference type="InterPro" id="IPR000313">
    <property type="entry name" value="PWWP_dom"/>
</dbReference>
<dbReference type="CDD" id="cd20145">
    <property type="entry name" value="PWWP_ZCWPW1"/>
    <property type="match status" value="1"/>
</dbReference>
<feature type="region of interest" description="Disordered" evidence="4">
    <location>
        <begin position="1"/>
        <end position="68"/>
    </location>
</feature>
<comment type="caution">
    <text evidence="7">The sequence shown here is derived from an EMBL/GenBank/DDBJ whole genome shotgun (WGS) entry which is preliminary data.</text>
</comment>
<evidence type="ECO:0008006" key="9">
    <source>
        <dbReference type="Google" id="ProtNLM"/>
    </source>
</evidence>